<keyword evidence="3" id="KW-1185">Reference proteome</keyword>
<organism evidence="2 3">
    <name type="scientific">Phytophthora aleatoria</name>
    <dbReference type="NCBI Taxonomy" id="2496075"/>
    <lineage>
        <taxon>Eukaryota</taxon>
        <taxon>Sar</taxon>
        <taxon>Stramenopiles</taxon>
        <taxon>Oomycota</taxon>
        <taxon>Peronosporomycetes</taxon>
        <taxon>Peronosporales</taxon>
        <taxon>Peronosporaceae</taxon>
        <taxon>Phytophthora</taxon>
    </lineage>
</organism>
<keyword evidence="1" id="KW-0472">Membrane</keyword>
<dbReference type="EMBL" id="JAENGY010001381">
    <property type="protein sequence ID" value="KAG6949809.1"/>
    <property type="molecule type" value="Genomic_DNA"/>
</dbReference>
<evidence type="ECO:0000313" key="2">
    <source>
        <dbReference type="EMBL" id="KAG6949809.1"/>
    </source>
</evidence>
<evidence type="ECO:0000256" key="1">
    <source>
        <dbReference type="SAM" id="Phobius"/>
    </source>
</evidence>
<reference evidence="2" key="1">
    <citation type="submission" date="2021-01" db="EMBL/GenBank/DDBJ databases">
        <title>Phytophthora aleatoria, a newly-described species from Pinus radiata is distinct from Phytophthora cactorum isolates based on comparative genomics.</title>
        <authorList>
            <person name="Mcdougal R."/>
            <person name="Panda P."/>
            <person name="Williams N."/>
            <person name="Studholme D.J."/>
        </authorList>
    </citation>
    <scope>NUCLEOTIDE SEQUENCE</scope>
    <source>
        <strain evidence="2">NZFS 4037</strain>
    </source>
</reference>
<sequence length="88" mass="9513">MDTAATAFAVVSAIVAVAIAVAAYKRALASGRENVSTFPAETLERVLKAPGMRWFNKMLRCDNSFILACHHSSNYGGMASQLHHNAKF</sequence>
<protein>
    <submittedName>
        <fullName evidence="2">Uncharacterized protein</fullName>
    </submittedName>
</protein>
<gene>
    <name evidence="2" type="ORF">JG688_00014473</name>
</gene>
<name>A0A8J5MDF5_9STRA</name>
<keyword evidence="1" id="KW-0812">Transmembrane</keyword>
<proteinExistence type="predicted"/>
<accession>A0A8J5MDF5</accession>
<keyword evidence="1" id="KW-1133">Transmembrane helix</keyword>
<dbReference type="AlphaFoldDB" id="A0A8J5MDF5"/>
<feature type="transmembrane region" description="Helical" evidence="1">
    <location>
        <begin position="6"/>
        <end position="24"/>
    </location>
</feature>
<evidence type="ECO:0000313" key="3">
    <source>
        <dbReference type="Proteomes" id="UP000709295"/>
    </source>
</evidence>
<dbReference type="Proteomes" id="UP000709295">
    <property type="component" value="Unassembled WGS sequence"/>
</dbReference>
<comment type="caution">
    <text evidence="2">The sequence shown here is derived from an EMBL/GenBank/DDBJ whole genome shotgun (WGS) entry which is preliminary data.</text>
</comment>